<dbReference type="GO" id="GO:0034755">
    <property type="term" value="P:iron ion transmembrane transport"/>
    <property type="evidence" value="ECO:0007669"/>
    <property type="project" value="TreeGrafter"/>
</dbReference>
<reference evidence="7" key="2">
    <citation type="submission" date="2020-09" db="EMBL/GenBank/DDBJ databases">
        <authorList>
            <person name="Sun Q."/>
            <person name="Ohkuma M."/>
        </authorList>
    </citation>
    <scope>NUCLEOTIDE SEQUENCE</scope>
    <source>
        <strain evidence="7">JCM 15325</strain>
    </source>
</reference>
<dbReference type="RefSeq" id="WP_188802692.1">
    <property type="nucleotide sequence ID" value="NZ_BMOK01000006.1"/>
</dbReference>
<feature type="transmembrane region" description="Helical" evidence="6">
    <location>
        <begin position="96"/>
        <end position="119"/>
    </location>
</feature>
<evidence type="ECO:0000256" key="5">
    <source>
        <dbReference type="ARBA" id="ARBA00023136"/>
    </source>
</evidence>
<evidence type="ECO:0000313" key="7">
    <source>
        <dbReference type="EMBL" id="GGL53720.1"/>
    </source>
</evidence>
<keyword evidence="2" id="KW-0813">Transport</keyword>
<feature type="transmembrane region" description="Helical" evidence="6">
    <location>
        <begin position="156"/>
        <end position="175"/>
    </location>
</feature>
<comment type="caution">
    <text evidence="7">The sequence shown here is derived from an EMBL/GenBank/DDBJ whole genome shotgun (WGS) entry which is preliminary data.</text>
</comment>
<feature type="transmembrane region" description="Helical" evidence="6">
    <location>
        <begin position="125"/>
        <end position="144"/>
    </location>
</feature>
<dbReference type="Pfam" id="PF01566">
    <property type="entry name" value="Nramp"/>
    <property type="match status" value="1"/>
</dbReference>
<dbReference type="AlphaFoldDB" id="A0A917S4E7"/>
<feature type="transmembrane region" description="Helical" evidence="6">
    <location>
        <begin position="20"/>
        <end position="45"/>
    </location>
</feature>
<evidence type="ECO:0000256" key="3">
    <source>
        <dbReference type="ARBA" id="ARBA00022692"/>
    </source>
</evidence>
<feature type="transmembrane region" description="Helical" evidence="6">
    <location>
        <begin position="396"/>
        <end position="418"/>
    </location>
</feature>
<accession>A0A917S4E7</accession>
<keyword evidence="3 6" id="KW-0812">Transmembrane</keyword>
<evidence type="ECO:0000256" key="2">
    <source>
        <dbReference type="ARBA" id="ARBA00022448"/>
    </source>
</evidence>
<dbReference type="GO" id="GO:0005384">
    <property type="term" value="F:manganese ion transmembrane transporter activity"/>
    <property type="evidence" value="ECO:0007669"/>
    <property type="project" value="TreeGrafter"/>
</dbReference>
<evidence type="ECO:0000313" key="8">
    <source>
        <dbReference type="Proteomes" id="UP000654670"/>
    </source>
</evidence>
<keyword evidence="8" id="KW-1185">Reference proteome</keyword>
<dbReference type="GO" id="GO:0015086">
    <property type="term" value="F:cadmium ion transmembrane transporter activity"/>
    <property type="evidence" value="ECO:0007669"/>
    <property type="project" value="TreeGrafter"/>
</dbReference>
<keyword evidence="4 6" id="KW-1133">Transmembrane helix</keyword>
<gene>
    <name evidence="7" type="ORF">GCM10007968_17180</name>
</gene>
<feature type="transmembrane region" description="Helical" evidence="6">
    <location>
        <begin position="367"/>
        <end position="384"/>
    </location>
</feature>
<dbReference type="GO" id="GO:0005886">
    <property type="term" value="C:plasma membrane"/>
    <property type="evidence" value="ECO:0007669"/>
    <property type="project" value="TreeGrafter"/>
</dbReference>
<dbReference type="InterPro" id="IPR001046">
    <property type="entry name" value="NRAMP_fam"/>
</dbReference>
<feature type="transmembrane region" description="Helical" evidence="6">
    <location>
        <begin position="234"/>
        <end position="258"/>
    </location>
</feature>
<comment type="subcellular location">
    <subcellularLocation>
        <location evidence="1">Membrane</location>
        <topology evidence="1">Multi-pass membrane protein</topology>
    </subcellularLocation>
</comment>
<sequence length="420" mass="45309">MDKPTLTVSHSFNWRRRITLIAATFGPGLMVMLADTDAGSIITAAQSGTQWGYKMILPQILLIPILYLVQEVTVRLGIVTGKGHGELIRERFGMKWALLSVVTLFLASVGALVTEFAGIAGAGELFGIPSWLSVSAVTLILIAIGLTGSYKRFERIGIAIGLFEVFFLVAAYLSHPNPAEMARGLTSMPLGSKDYVYLLAANVGAVIMPWMVFYQQGAVLDKKLTIRDLKATRWDTLCGSIVTQLIMIAVLITCAATIGKVNPGLTLNDVRQISDALEPFLGFFGAKLAFSLGIVGAGIIASLVVSVAGAWGIGEVFGFNKSLNHKVKDAKIFYLIYTLAHVGGAILVICSVNLVKITLDVEVMNAMLLPIVLGFLLVLEAKALPKEQRMKGFHKYLVWSLSGIVMVFGLYMSISSIFSS</sequence>
<feature type="transmembrane region" description="Helical" evidence="6">
    <location>
        <begin position="51"/>
        <end position="69"/>
    </location>
</feature>
<dbReference type="EMBL" id="BMOK01000006">
    <property type="protein sequence ID" value="GGL53720.1"/>
    <property type="molecule type" value="Genomic_DNA"/>
</dbReference>
<organism evidence="7 8">
    <name type="scientific">Sporolactobacillus putidus</name>
    <dbReference type="NCBI Taxonomy" id="492735"/>
    <lineage>
        <taxon>Bacteria</taxon>
        <taxon>Bacillati</taxon>
        <taxon>Bacillota</taxon>
        <taxon>Bacilli</taxon>
        <taxon>Bacillales</taxon>
        <taxon>Sporolactobacillaceae</taxon>
        <taxon>Sporolactobacillus</taxon>
    </lineage>
</organism>
<evidence type="ECO:0000256" key="1">
    <source>
        <dbReference type="ARBA" id="ARBA00004141"/>
    </source>
</evidence>
<proteinExistence type="predicted"/>
<evidence type="ECO:0008006" key="9">
    <source>
        <dbReference type="Google" id="ProtNLM"/>
    </source>
</evidence>
<feature type="transmembrane region" description="Helical" evidence="6">
    <location>
        <begin position="195"/>
        <end position="213"/>
    </location>
</feature>
<name>A0A917S4E7_9BACL</name>
<keyword evidence="5 6" id="KW-0472">Membrane</keyword>
<feature type="transmembrane region" description="Helical" evidence="6">
    <location>
        <begin position="288"/>
        <end position="311"/>
    </location>
</feature>
<dbReference type="Proteomes" id="UP000654670">
    <property type="component" value="Unassembled WGS sequence"/>
</dbReference>
<protein>
    <recommendedName>
        <fullName evidence="9">NRAMP family metal ion transporter</fullName>
    </recommendedName>
</protein>
<dbReference type="PANTHER" id="PTHR11706">
    <property type="entry name" value="SOLUTE CARRIER PROTEIN FAMILY 11 MEMBER"/>
    <property type="match status" value="1"/>
</dbReference>
<evidence type="ECO:0000256" key="6">
    <source>
        <dbReference type="SAM" id="Phobius"/>
    </source>
</evidence>
<feature type="transmembrane region" description="Helical" evidence="6">
    <location>
        <begin position="332"/>
        <end position="355"/>
    </location>
</feature>
<reference evidence="7" key="1">
    <citation type="journal article" date="2014" name="Int. J. Syst. Evol. Microbiol.">
        <title>Complete genome sequence of Corynebacterium casei LMG S-19264T (=DSM 44701T), isolated from a smear-ripened cheese.</title>
        <authorList>
            <consortium name="US DOE Joint Genome Institute (JGI-PGF)"/>
            <person name="Walter F."/>
            <person name="Albersmeier A."/>
            <person name="Kalinowski J."/>
            <person name="Ruckert C."/>
        </authorList>
    </citation>
    <scope>NUCLEOTIDE SEQUENCE</scope>
    <source>
        <strain evidence="7">JCM 15325</strain>
    </source>
</reference>
<dbReference type="PANTHER" id="PTHR11706:SF33">
    <property type="entry name" value="NATURAL RESISTANCE-ASSOCIATED MACROPHAGE PROTEIN 2"/>
    <property type="match status" value="1"/>
</dbReference>
<evidence type="ECO:0000256" key="4">
    <source>
        <dbReference type="ARBA" id="ARBA00022989"/>
    </source>
</evidence>